<evidence type="ECO:0008006" key="4">
    <source>
        <dbReference type="Google" id="ProtNLM"/>
    </source>
</evidence>
<accession>A0ABZ2YU71</accession>
<sequence length="201" mass="21958">MTKKIFTVNKSIAFLAAAAVLTFSACKKEKHDDHDHDHENENEEITTVKLTFTNAATPAEKVIATWKDMDGAGGNAPQITPINLKANTTYLLATELLDERKNPADTVTHEIAEEADEHRLFHLFFVNANAPVTDSVTTAATVRPLDKDTKNLPIGLDVQVATKAAFKGYLRMVVRHQPTGKDGSYAPGSSDAQAEFPVEIK</sequence>
<organism evidence="2 3">
    <name type="scientific">Chitinophaga pollutisoli</name>
    <dbReference type="NCBI Taxonomy" id="3133966"/>
    <lineage>
        <taxon>Bacteria</taxon>
        <taxon>Pseudomonadati</taxon>
        <taxon>Bacteroidota</taxon>
        <taxon>Chitinophagia</taxon>
        <taxon>Chitinophagales</taxon>
        <taxon>Chitinophagaceae</taxon>
        <taxon>Chitinophaga</taxon>
    </lineage>
</organism>
<gene>
    <name evidence="2" type="ORF">WJU16_09935</name>
</gene>
<evidence type="ECO:0000256" key="1">
    <source>
        <dbReference type="SAM" id="MobiDB-lite"/>
    </source>
</evidence>
<proteinExistence type="predicted"/>
<dbReference type="EMBL" id="CP149822">
    <property type="protein sequence ID" value="WZN43350.1"/>
    <property type="molecule type" value="Genomic_DNA"/>
</dbReference>
<feature type="region of interest" description="Disordered" evidence="1">
    <location>
        <begin position="179"/>
        <end position="201"/>
    </location>
</feature>
<dbReference type="Proteomes" id="UP001485459">
    <property type="component" value="Chromosome"/>
</dbReference>
<dbReference type="PROSITE" id="PS51257">
    <property type="entry name" value="PROKAR_LIPOPROTEIN"/>
    <property type="match status" value="1"/>
</dbReference>
<name>A0ABZ2YU71_9BACT</name>
<protein>
    <recommendedName>
        <fullName evidence="4">Type 1 periplasmic binding fold superfamily protein</fullName>
    </recommendedName>
</protein>
<evidence type="ECO:0000313" key="3">
    <source>
        <dbReference type="Proteomes" id="UP001485459"/>
    </source>
</evidence>
<keyword evidence="3" id="KW-1185">Reference proteome</keyword>
<evidence type="ECO:0000313" key="2">
    <source>
        <dbReference type="EMBL" id="WZN43350.1"/>
    </source>
</evidence>
<dbReference type="RefSeq" id="WP_341838162.1">
    <property type="nucleotide sequence ID" value="NZ_CP149822.1"/>
</dbReference>
<reference evidence="3" key="1">
    <citation type="submission" date="2024-03" db="EMBL/GenBank/DDBJ databases">
        <title>Chitinophaga horti sp. nov., isolated from garden soil.</title>
        <authorList>
            <person name="Lee D.S."/>
            <person name="Han D.M."/>
            <person name="Baek J.H."/>
            <person name="Choi D.G."/>
            <person name="Jeon J.H."/>
            <person name="Jeon C.O."/>
        </authorList>
    </citation>
    <scope>NUCLEOTIDE SEQUENCE [LARGE SCALE GENOMIC DNA]</scope>
    <source>
        <strain evidence="3">GPA1</strain>
    </source>
</reference>